<evidence type="ECO:0000256" key="1">
    <source>
        <dbReference type="ARBA" id="ARBA00004141"/>
    </source>
</evidence>
<reference evidence="8 9" key="1">
    <citation type="submission" date="2021-07" db="EMBL/GenBank/DDBJ databases">
        <title>The Aristolochia fimbriata genome: insights into angiosperm evolution, floral development and chemical biosynthesis.</title>
        <authorList>
            <person name="Jiao Y."/>
        </authorList>
    </citation>
    <scope>NUCLEOTIDE SEQUENCE [LARGE SCALE GENOMIC DNA]</scope>
    <source>
        <strain evidence="8">IBCAS-2021</strain>
        <tissue evidence="8">Leaf</tissue>
    </source>
</reference>
<feature type="domain" description="EamA" evidence="7">
    <location>
        <begin position="17"/>
        <end position="155"/>
    </location>
</feature>
<evidence type="ECO:0000256" key="5">
    <source>
        <dbReference type="ARBA" id="ARBA00023136"/>
    </source>
</evidence>
<evidence type="ECO:0000256" key="3">
    <source>
        <dbReference type="ARBA" id="ARBA00022692"/>
    </source>
</evidence>
<evidence type="ECO:0000259" key="7">
    <source>
        <dbReference type="Pfam" id="PF00892"/>
    </source>
</evidence>
<feature type="transmembrane region" description="Helical" evidence="6">
    <location>
        <begin position="49"/>
        <end position="66"/>
    </location>
</feature>
<accession>A0AAV7E636</accession>
<keyword evidence="9" id="KW-1185">Reference proteome</keyword>
<dbReference type="GO" id="GO:0016020">
    <property type="term" value="C:membrane"/>
    <property type="evidence" value="ECO:0007669"/>
    <property type="project" value="UniProtKB-SubCell"/>
</dbReference>
<dbReference type="AlphaFoldDB" id="A0AAV7E636"/>
<protein>
    <recommendedName>
        <fullName evidence="6">WAT1-related protein</fullName>
    </recommendedName>
</protein>
<evidence type="ECO:0000256" key="4">
    <source>
        <dbReference type="ARBA" id="ARBA00022989"/>
    </source>
</evidence>
<gene>
    <name evidence="8" type="ORF">H6P81_015645</name>
</gene>
<feature type="transmembrane region" description="Helical" evidence="6">
    <location>
        <begin position="106"/>
        <end position="127"/>
    </location>
</feature>
<dbReference type="PANTHER" id="PTHR31218">
    <property type="entry name" value="WAT1-RELATED PROTEIN"/>
    <property type="match status" value="1"/>
</dbReference>
<evidence type="ECO:0000256" key="2">
    <source>
        <dbReference type="ARBA" id="ARBA00007635"/>
    </source>
</evidence>
<sequence>MAPVGGVLACLKELRPALFMTTVQIMFAVVNIFYKLAIYDGMNLRVLVAYRYVFATVSLAPVAFFLERKARPPLTWMILLQAVACGVFGGVLAQNLYIAALKICTATFVTAITNLIPAITFVFAVIFRMEQLRIRKVAGQAKVMGTLMGVGGAMLLTFYKGVEINYLGSFHYNLVGNHRGGADQKVPDHVESGNRVMGSMLAVASCFSYAIWLIIQTKMAESYPCHYSSTTLMCLMSSILSVGYALCLERDLSQWKLGWNIRLLTVLYVGVLASAVGLAIVAWCIRKKGPLFVSVFNPLMLVVVGFLGSLLLDEKLHLGSVLGSVLIIAGLYAVLWGKGKEMERSVHAAGKASGAAAEPTDNNTRIAVFESIHRVSVLGGDSSSEVSLESHHVQR</sequence>
<dbReference type="SUPFAM" id="SSF103481">
    <property type="entry name" value="Multidrug resistance efflux transporter EmrE"/>
    <property type="match status" value="2"/>
</dbReference>
<dbReference type="InterPro" id="IPR037185">
    <property type="entry name" value="EmrE-like"/>
</dbReference>
<comment type="subcellular location">
    <subcellularLocation>
        <location evidence="1 6">Membrane</location>
        <topology evidence="1 6">Multi-pass membrane protein</topology>
    </subcellularLocation>
</comment>
<feature type="transmembrane region" description="Helical" evidence="6">
    <location>
        <begin position="78"/>
        <end position="100"/>
    </location>
</feature>
<keyword evidence="3 6" id="KW-0812">Transmembrane</keyword>
<feature type="transmembrane region" description="Helical" evidence="6">
    <location>
        <begin position="292"/>
        <end position="312"/>
    </location>
</feature>
<dbReference type="EMBL" id="JAINDJ010000006">
    <property type="protein sequence ID" value="KAG9444305.1"/>
    <property type="molecule type" value="Genomic_DNA"/>
</dbReference>
<organism evidence="8 9">
    <name type="scientific">Aristolochia fimbriata</name>
    <name type="common">White veined hardy Dutchman's pipe vine</name>
    <dbReference type="NCBI Taxonomy" id="158543"/>
    <lineage>
        <taxon>Eukaryota</taxon>
        <taxon>Viridiplantae</taxon>
        <taxon>Streptophyta</taxon>
        <taxon>Embryophyta</taxon>
        <taxon>Tracheophyta</taxon>
        <taxon>Spermatophyta</taxon>
        <taxon>Magnoliopsida</taxon>
        <taxon>Magnoliidae</taxon>
        <taxon>Piperales</taxon>
        <taxon>Aristolochiaceae</taxon>
        <taxon>Aristolochia</taxon>
    </lineage>
</organism>
<comment type="caution">
    <text evidence="8">The sequence shown here is derived from an EMBL/GenBank/DDBJ whole genome shotgun (WGS) entry which is preliminary data.</text>
</comment>
<name>A0AAV7E636_ARIFI</name>
<feature type="transmembrane region" description="Helical" evidence="6">
    <location>
        <begin position="227"/>
        <end position="246"/>
    </location>
</feature>
<feature type="transmembrane region" description="Helical" evidence="6">
    <location>
        <begin position="318"/>
        <end position="337"/>
    </location>
</feature>
<feature type="transmembrane region" description="Helical" evidence="6">
    <location>
        <begin position="196"/>
        <end position="215"/>
    </location>
</feature>
<dbReference type="InterPro" id="IPR030184">
    <property type="entry name" value="WAT1-related"/>
</dbReference>
<dbReference type="Proteomes" id="UP000825729">
    <property type="component" value="Unassembled WGS sequence"/>
</dbReference>
<evidence type="ECO:0000313" key="8">
    <source>
        <dbReference type="EMBL" id="KAG9444305.1"/>
    </source>
</evidence>
<comment type="similarity">
    <text evidence="2 6">Belongs to the drug/metabolite transporter (DMT) superfamily. Plant drug/metabolite exporter (P-DME) (TC 2.A.7.4) family.</text>
</comment>
<evidence type="ECO:0000256" key="6">
    <source>
        <dbReference type="RuleBase" id="RU363077"/>
    </source>
</evidence>
<feature type="domain" description="EamA" evidence="7">
    <location>
        <begin position="197"/>
        <end position="335"/>
    </location>
</feature>
<proteinExistence type="inferred from homology"/>
<dbReference type="Pfam" id="PF00892">
    <property type="entry name" value="EamA"/>
    <property type="match status" value="2"/>
</dbReference>
<evidence type="ECO:0000313" key="9">
    <source>
        <dbReference type="Proteomes" id="UP000825729"/>
    </source>
</evidence>
<feature type="transmembrane region" description="Helical" evidence="6">
    <location>
        <begin position="17"/>
        <end position="37"/>
    </location>
</feature>
<feature type="transmembrane region" description="Helical" evidence="6">
    <location>
        <begin position="266"/>
        <end position="285"/>
    </location>
</feature>
<keyword evidence="4 6" id="KW-1133">Transmembrane helix</keyword>
<dbReference type="InterPro" id="IPR000620">
    <property type="entry name" value="EamA_dom"/>
</dbReference>
<keyword evidence="5 6" id="KW-0472">Membrane</keyword>
<dbReference type="GO" id="GO:0022857">
    <property type="term" value="F:transmembrane transporter activity"/>
    <property type="evidence" value="ECO:0007669"/>
    <property type="project" value="InterPro"/>
</dbReference>